<evidence type="ECO:0000259" key="1">
    <source>
        <dbReference type="PROSITE" id="PS50075"/>
    </source>
</evidence>
<accession>A0ABQ0A4J7</accession>
<evidence type="ECO:0000313" key="2">
    <source>
        <dbReference type="EMBL" id="GAA6166576.1"/>
    </source>
</evidence>
<name>A0ABQ0A4J7_9GAMM</name>
<gene>
    <name evidence="2" type="ORF">NBRC116591_03860</name>
</gene>
<dbReference type="EMBL" id="BAABWN010000001">
    <property type="protein sequence ID" value="GAA6166576.1"/>
    <property type="molecule type" value="Genomic_DNA"/>
</dbReference>
<dbReference type="RefSeq" id="WP_233086395.1">
    <property type="nucleotide sequence ID" value="NZ_BAABWN010000001.1"/>
</dbReference>
<dbReference type="Gene3D" id="1.10.1200.10">
    <property type="entry name" value="ACP-like"/>
    <property type="match status" value="1"/>
</dbReference>
<dbReference type="InterPro" id="IPR009081">
    <property type="entry name" value="PP-bd_ACP"/>
</dbReference>
<feature type="domain" description="Carrier" evidence="1">
    <location>
        <begin position="1"/>
        <end position="79"/>
    </location>
</feature>
<reference evidence="2 3" key="1">
    <citation type="submission" date="2024-04" db="EMBL/GenBank/DDBJ databases">
        <title>Draft genome sequence of Sessilibacter corallicola NBRC 116591.</title>
        <authorList>
            <person name="Miyakawa T."/>
            <person name="Kusuya Y."/>
            <person name="Miura T."/>
        </authorList>
    </citation>
    <scope>NUCLEOTIDE SEQUENCE [LARGE SCALE GENOMIC DNA]</scope>
    <source>
        <strain evidence="2 3">KU-00831-HH</strain>
    </source>
</reference>
<dbReference type="Pfam" id="PF00550">
    <property type="entry name" value="PP-binding"/>
    <property type="match status" value="1"/>
</dbReference>
<comment type="caution">
    <text evidence="2">The sequence shown here is derived from an EMBL/GenBank/DDBJ whole genome shotgun (WGS) entry which is preliminary data.</text>
</comment>
<dbReference type="SUPFAM" id="SSF47336">
    <property type="entry name" value="ACP-like"/>
    <property type="match status" value="1"/>
</dbReference>
<dbReference type="InterPro" id="IPR036736">
    <property type="entry name" value="ACP-like_sf"/>
</dbReference>
<dbReference type="Proteomes" id="UP001465153">
    <property type="component" value="Unassembled WGS sequence"/>
</dbReference>
<keyword evidence="3" id="KW-1185">Reference proteome</keyword>
<evidence type="ECO:0000313" key="3">
    <source>
        <dbReference type="Proteomes" id="UP001465153"/>
    </source>
</evidence>
<dbReference type="PROSITE" id="PS50075">
    <property type="entry name" value="CARRIER"/>
    <property type="match status" value="1"/>
</dbReference>
<protein>
    <recommendedName>
        <fullName evidence="1">Carrier domain-containing protein</fullName>
    </recommendedName>
</protein>
<organism evidence="2 3">
    <name type="scientific">Sessilibacter corallicola</name>
    <dbReference type="NCBI Taxonomy" id="2904075"/>
    <lineage>
        <taxon>Bacteria</taxon>
        <taxon>Pseudomonadati</taxon>
        <taxon>Pseudomonadota</taxon>
        <taxon>Gammaproteobacteria</taxon>
        <taxon>Cellvibrionales</taxon>
        <taxon>Cellvibrionaceae</taxon>
        <taxon>Sessilibacter</taxon>
    </lineage>
</organism>
<proteinExistence type="predicted"/>
<sequence>MFEQIKTLMDTQLDIDLNLAAFDENTPLFEGGLAMDSIVFTEFILLLEKAFEFEYDDDELTVENFETLAVIIERIQKKTLQ</sequence>